<organism evidence="2 3">
    <name type="scientific">Nonomuraea angiospora</name>
    <dbReference type="NCBI Taxonomy" id="46172"/>
    <lineage>
        <taxon>Bacteria</taxon>
        <taxon>Bacillati</taxon>
        <taxon>Actinomycetota</taxon>
        <taxon>Actinomycetes</taxon>
        <taxon>Streptosporangiales</taxon>
        <taxon>Streptosporangiaceae</taxon>
        <taxon>Nonomuraea</taxon>
    </lineage>
</organism>
<feature type="compositionally biased region" description="Polar residues" evidence="1">
    <location>
        <begin position="56"/>
        <end position="68"/>
    </location>
</feature>
<name>A0ABR9LNM4_9ACTN</name>
<accession>A0ABR9LNM4</accession>
<evidence type="ECO:0000313" key="3">
    <source>
        <dbReference type="Proteomes" id="UP000633509"/>
    </source>
</evidence>
<comment type="caution">
    <text evidence="2">The sequence shown here is derived from an EMBL/GenBank/DDBJ whole genome shotgun (WGS) entry which is preliminary data.</text>
</comment>
<sequence length="68" mass="7265">MTGLLLRAPAGDHRALRAHDLTGLHRWSGTLTMAGTDPPAPRDAADSAGVRARATRQPTLPTPSRSRR</sequence>
<gene>
    <name evidence="2" type="ORF">H4W80_000499</name>
</gene>
<dbReference type="Proteomes" id="UP000633509">
    <property type="component" value="Unassembled WGS sequence"/>
</dbReference>
<dbReference type="EMBL" id="JADBEK010000001">
    <property type="protein sequence ID" value="MBE1582241.1"/>
    <property type="molecule type" value="Genomic_DNA"/>
</dbReference>
<keyword evidence="3" id="KW-1185">Reference proteome</keyword>
<evidence type="ECO:0000313" key="2">
    <source>
        <dbReference type="EMBL" id="MBE1582241.1"/>
    </source>
</evidence>
<protein>
    <submittedName>
        <fullName evidence="2">Uncharacterized protein</fullName>
    </submittedName>
</protein>
<proteinExistence type="predicted"/>
<reference evidence="2 3" key="1">
    <citation type="submission" date="2020-10" db="EMBL/GenBank/DDBJ databases">
        <title>Sequencing the genomes of 1000 actinobacteria strains.</title>
        <authorList>
            <person name="Klenk H.-P."/>
        </authorList>
    </citation>
    <scope>NUCLEOTIDE SEQUENCE [LARGE SCALE GENOMIC DNA]</scope>
    <source>
        <strain evidence="2 3">DSM 43173</strain>
    </source>
</reference>
<feature type="region of interest" description="Disordered" evidence="1">
    <location>
        <begin position="29"/>
        <end position="68"/>
    </location>
</feature>
<dbReference type="RefSeq" id="WP_192783552.1">
    <property type="nucleotide sequence ID" value="NZ_JADBEK010000001.1"/>
</dbReference>
<evidence type="ECO:0000256" key="1">
    <source>
        <dbReference type="SAM" id="MobiDB-lite"/>
    </source>
</evidence>